<evidence type="ECO:0000256" key="2">
    <source>
        <dbReference type="ARBA" id="ARBA00004887"/>
    </source>
</evidence>
<dbReference type="InterPro" id="IPR001783">
    <property type="entry name" value="Lumazine-bd"/>
</dbReference>
<evidence type="ECO:0000256" key="3">
    <source>
        <dbReference type="ARBA" id="ARBA00011233"/>
    </source>
</evidence>
<dbReference type="Proteomes" id="UP001166286">
    <property type="component" value="Unassembled WGS sequence"/>
</dbReference>
<comment type="caution">
    <text evidence="11">The sequence shown here is derived from an EMBL/GenBank/DDBJ whole genome shotgun (WGS) entry which is preliminary data.</text>
</comment>
<dbReference type="FunFam" id="2.40.30.20:FF:000006">
    <property type="entry name" value="Riboflavin synthase, alpha subunit"/>
    <property type="match status" value="1"/>
</dbReference>
<accession>A0AA39R555</accession>
<evidence type="ECO:0000256" key="5">
    <source>
        <dbReference type="ARBA" id="ARBA00013950"/>
    </source>
</evidence>
<proteinExistence type="predicted"/>
<dbReference type="PIRSF" id="PIRSF000498">
    <property type="entry name" value="Riboflavin_syn_A"/>
    <property type="match status" value="1"/>
</dbReference>
<dbReference type="PANTHER" id="PTHR21098">
    <property type="entry name" value="RIBOFLAVIN SYNTHASE ALPHA CHAIN"/>
    <property type="match status" value="1"/>
</dbReference>
<dbReference type="AlphaFoldDB" id="A0AA39R555"/>
<dbReference type="InterPro" id="IPR023366">
    <property type="entry name" value="ATP_synth_asu-like_sf"/>
</dbReference>
<feature type="domain" description="Lumazine-binding" evidence="10">
    <location>
        <begin position="104"/>
        <end position="203"/>
    </location>
</feature>
<evidence type="ECO:0000259" key="10">
    <source>
        <dbReference type="PROSITE" id="PS51177"/>
    </source>
</evidence>
<dbReference type="FunFam" id="2.40.30.20:FF:000004">
    <property type="entry name" value="Riboflavin synthase, alpha subunit"/>
    <property type="match status" value="1"/>
</dbReference>
<gene>
    <name evidence="11" type="ORF">JMJ35_004504</name>
</gene>
<dbReference type="SUPFAM" id="SSF63380">
    <property type="entry name" value="Riboflavin synthase domain-like"/>
    <property type="match status" value="2"/>
</dbReference>
<reference evidence="11" key="1">
    <citation type="submission" date="2023-03" db="EMBL/GenBank/DDBJ databases">
        <title>Complete genome of Cladonia borealis.</title>
        <authorList>
            <person name="Park H."/>
        </authorList>
    </citation>
    <scope>NUCLEOTIDE SEQUENCE</scope>
    <source>
        <strain evidence="11">ANT050790</strain>
    </source>
</reference>
<keyword evidence="7" id="KW-0808">Transferase</keyword>
<evidence type="ECO:0000313" key="12">
    <source>
        <dbReference type="Proteomes" id="UP001166286"/>
    </source>
</evidence>
<evidence type="ECO:0000256" key="4">
    <source>
        <dbReference type="ARBA" id="ARBA00012827"/>
    </source>
</evidence>
<dbReference type="Pfam" id="PF00677">
    <property type="entry name" value="Lum_binding"/>
    <property type="match status" value="2"/>
</dbReference>
<dbReference type="GO" id="GO:0009231">
    <property type="term" value="P:riboflavin biosynthetic process"/>
    <property type="evidence" value="ECO:0007669"/>
    <property type="project" value="UniProtKB-KW"/>
</dbReference>
<evidence type="ECO:0000256" key="7">
    <source>
        <dbReference type="ARBA" id="ARBA00022679"/>
    </source>
</evidence>
<dbReference type="EC" id="2.5.1.9" evidence="4"/>
<evidence type="ECO:0000256" key="6">
    <source>
        <dbReference type="ARBA" id="ARBA00022619"/>
    </source>
</evidence>
<feature type="repeat" description="Lumazine-binding" evidence="9">
    <location>
        <begin position="104"/>
        <end position="203"/>
    </location>
</feature>
<evidence type="ECO:0000256" key="1">
    <source>
        <dbReference type="ARBA" id="ARBA00002803"/>
    </source>
</evidence>
<sequence>MFTGIVETIGTVTALEAQDDTAAGGGGTSLTISNCADILTDAHLGDSISINGTCLTITSFTTSEFKVGVSPETLRRTNLGSLTKESKVNLERAVSAETRMGGHFVQGHVDTVATILSVTPDGNALTFRFGPRDKEVLRYVVEKGYVTLDGASLTITRVEDGEGWWEVMLIAYTQERVVTAGKGVGEEVNVEVDMVGKYVEKSVRGYFGGLEKGSGEEGRGGVLERIIGKIVEDKMRGLK</sequence>
<dbReference type="NCBIfam" id="NF006767">
    <property type="entry name" value="PRK09289.1"/>
    <property type="match status" value="1"/>
</dbReference>
<dbReference type="InterPro" id="IPR026017">
    <property type="entry name" value="Lumazine-bd_dom"/>
</dbReference>
<feature type="domain" description="Lumazine-binding" evidence="10">
    <location>
        <begin position="1"/>
        <end position="103"/>
    </location>
</feature>
<feature type="repeat" description="Lumazine-binding" evidence="9">
    <location>
        <begin position="1"/>
        <end position="103"/>
    </location>
</feature>
<protein>
    <recommendedName>
        <fullName evidence="5">Riboflavin synthase</fullName>
        <ecNumber evidence="4">2.5.1.9</ecNumber>
    </recommendedName>
</protein>
<keyword evidence="12" id="KW-1185">Reference proteome</keyword>
<dbReference type="NCBIfam" id="TIGR00187">
    <property type="entry name" value="ribE"/>
    <property type="match status" value="1"/>
</dbReference>
<evidence type="ECO:0000313" key="11">
    <source>
        <dbReference type="EMBL" id="KAK0513518.1"/>
    </source>
</evidence>
<keyword evidence="8" id="KW-0677">Repeat</keyword>
<keyword evidence="6" id="KW-0686">Riboflavin biosynthesis</keyword>
<comment type="subunit">
    <text evidence="3">Homotrimer.</text>
</comment>
<dbReference type="GO" id="GO:0004746">
    <property type="term" value="F:riboflavin synthase activity"/>
    <property type="evidence" value="ECO:0007669"/>
    <property type="project" value="UniProtKB-EC"/>
</dbReference>
<dbReference type="CDD" id="cd00402">
    <property type="entry name" value="Riboflavin_synthase_like"/>
    <property type="match status" value="1"/>
</dbReference>
<dbReference type="Gene3D" id="2.40.30.20">
    <property type="match status" value="2"/>
</dbReference>
<comment type="function">
    <text evidence="1">Catalyzes the dismutation of two molecules of 6,7-dimethyl-8-ribityllumazine, resulting in the formation of riboflavin and 5-amino-6-(D-ribitylamino)uracil.</text>
</comment>
<name>A0AA39R555_9LECA</name>
<evidence type="ECO:0000256" key="8">
    <source>
        <dbReference type="ARBA" id="ARBA00022737"/>
    </source>
</evidence>
<dbReference type="EMBL" id="JAFEKC020000008">
    <property type="protein sequence ID" value="KAK0513518.1"/>
    <property type="molecule type" value="Genomic_DNA"/>
</dbReference>
<organism evidence="11 12">
    <name type="scientific">Cladonia borealis</name>
    <dbReference type="NCBI Taxonomy" id="184061"/>
    <lineage>
        <taxon>Eukaryota</taxon>
        <taxon>Fungi</taxon>
        <taxon>Dikarya</taxon>
        <taxon>Ascomycota</taxon>
        <taxon>Pezizomycotina</taxon>
        <taxon>Lecanoromycetes</taxon>
        <taxon>OSLEUM clade</taxon>
        <taxon>Lecanoromycetidae</taxon>
        <taxon>Lecanorales</taxon>
        <taxon>Lecanorineae</taxon>
        <taxon>Cladoniaceae</taxon>
        <taxon>Cladonia</taxon>
    </lineage>
</organism>
<evidence type="ECO:0000256" key="9">
    <source>
        <dbReference type="PROSITE-ProRule" id="PRU00524"/>
    </source>
</evidence>
<dbReference type="PROSITE" id="PS51177">
    <property type="entry name" value="LUMAZINE_BIND"/>
    <property type="match status" value="2"/>
</dbReference>
<comment type="pathway">
    <text evidence="2">Cofactor biosynthesis; riboflavin biosynthesis; riboflavin from 2-hydroxy-3-oxobutyl phosphate and 5-amino-6-(D-ribitylamino)uracil: step 2/2.</text>
</comment>
<dbReference type="InterPro" id="IPR017938">
    <property type="entry name" value="Riboflavin_synthase-like_b-brl"/>
</dbReference>
<dbReference type="PANTHER" id="PTHR21098:SF0">
    <property type="entry name" value="RIBOFLAVIN SYNTHASE"/>
    <property type="match status" value="1"/>
</dbReference>